<keyword evidence="3" id="KW-1185">Reference proteome</keyword>
<dbReference type="InterPro" id="IPR029063">
    <property type="entry name" value="SAM-dependent_MTases_sf"/>
</dbReference>
<evidence type="ECO:0000313" key="3">
    <source>
        <dbReference type="Proteomes" id="UP001500909"/>
    </source>
</evidence>
<dbReference type="PANTHER" id="PTHR42912">
    <property type="entry name" value="METHYLTRANSFERASE"/>
    <property type="match status" value="1"/>
</dbReference>
<feature type="domain" description="N-acetyltransferase" evidence="1">
    <location>
        <begin position="275"/>
        <end position="422"/>
    </location>
</feature>
<dbReference type="InterPro" id="IPR000182">
    <property type="entry name" value="GNAT_dom"/>
</dbReference>
<organism evidence="2 3">
    <name type="scientific">Streptomyces olivaceiscleroticus</name>
    <dbReference type="NCBI Taxonomy" id="68245"/>
    <lineage>
        <taxon>Bacteria</taxon>
        <taxon>Bacillati</taxon>
        <taxon>Actinomycetota</taxon>
        <taxon>Actinomycetes</taxon>
        <taxon>Kitasatosporales</taxon>
        <taxon>Streptomycetaceae</taxon>
        <taxon>Streptomyces</taxon>
    </lineage>
</organism>
<proteinExistence type="predicted"/>
<accession>A0ABP3K8S5</accession>
<evidence type="ECO:0000259" key="1">
    <source>
        <dbReference type="PROSITE" id="PS51186"/>
    </source>
</evidence>
<dbReference type="Proteomes" id="UP001500909">
    <property type="component" value="Unassembled WGS sequence"/>
</dbReference>
<comment type="caution">
    <text evidence="2">The sequence shown here is derived from an EMBL/GenBank/DDBJ whole genome shotgun (WGS) entry which is preliminary data.</text>
</comment>
<gene>
    <name evidence="2" type="ORF">GCM10010361_42630</name>
</gene>
<reference evidence="3" key="1">
    <citation type="journal article" date="2019" name="Int. J. Syst. Evol. Microbiol.">
        <title>The Global Catalogue of Microorganisms (GCM) 10K type strain sequencing project: providing services to taxonomists for standard genome sequencing and annotation.</title>
        <authorList>
            <consortium name="The Broad Institute Genomics Platform"/>
            <consortium name="The Broad Institute Genome Sequencing Center for Infectious Disease"/>
            <person name="Wu L."/>
            <person name="Ma J."/>
        </authorList>
    </citation>
    <scope>NUCLEOTIDE SEQUENCE [LARGE SCALE GENOMIC DNA]</scope>
    <source>
        <strain evidence="3">JCM 4805</strain>
    </source>
</reference>
<dbReference type="InterPro" id="IPR041698">
    <property type="entry name" value="Methyltransf_25"/>
</dbReference>
<dbReference type="SUPFAM" id="SSF53335">
    <property type="entry name" value="S-adenosyl-L-methionine-dependent methyltransferases"/>
    <property type="match status" value="1"/>
</dbReference>
<dbReference type="Gene3D" id="3.40.630.30">
    <property type="match status" value="1"/>
</dbReference>
<dbReference type="SUPFAM" id="SSF55729">
    <property type="entry name" value="Acyl-CoA N-acyltransferases (Nat)"/>
    <property type="match status" value="1"/>
</dbReference>
<protein>
    <recommendedName>
        <fullName evidence="1">N-acetyltransferase domain-containing protein</fullName>
    </recommendedName>
</protein>
<name>A0ABP3K8S5_9ACTN</name>
<dbReference type="InterPro" id="IPR050508">
    <property type="entry name" value="Methyltransf_Superfamily"/>
</dbReference>
<sequence>MRTGTLITRVSTLSRSSADPSPDAVTEAFFALHRGLPRQGPGSDDTTRRLFRLAAPLPARPRVLDLGCGPGRSALLLAAEAGAHVTCVDLHQPFLDELTAAASRRGLAARITAVHCSMDRLPFPDHAFDLVWAEGSAYLMGFEAALRSWRRLVAPGGALVVTEAEWSCADPSAGARAFWDAAYPLRTAAQNTALAEAAGHRVVARLPQPDSDWWAEYYDPLAERIAAADLARPGMAQAVAGAREEIALRREHGGEYGYAGYVLRPHPSPGIASGWRTRPETPRDAAAVRAIDLAAFPTAEEADVVDALRADPDAWLDGLSWVAEAPDGTLAGHALLTRCHVGGHPALALAPVAVAPAHQGKGAGSAVVRAALDAARAAGEHLVVVLGHPGYYPRFGFAPASRWGIGAPFEVPDEAMMALPLDAARPVPGGVIQYPAAFGV</sequence>
<dbReference type="Gene3D" id="3.40.50.150">
    <property type="entry name" value="Vaccinia Virus protein VP39"/>
    <property type="match status" value="1"/>
</dbReference>
<dbReference type="InterPro" id="IPR016181">
    <property type="entry name" value="Acyl_CoA_acyltransferase"/>
</dbReference>
<dbReference type="EMBL" id="BAAABY010000030">
    <property type="protein sequence ID" value="GAA0473768.1"/>
    <property type="molecule type" value="Genomic_DNA"/>
</dbReference>
<dbReference type="Pfam" id="PF13649">
    <property type="entry name" value="Methyltransf_25"/>
    <property type="match status" value="1"/>
</dbReference>
<dbReference type="PROSITE" id="PS51186">
    <property type="entry name" value="GNAT"/>
    <property type="match status" value="1"/>
</dbReference>
<evidence type="ECO:0000313" key="2">
    <source>
        <dbReference type="EMBL" id="GAA0473768.1"/>
    </source>
</evidence>
<dbReference type="Pfam" id="PF00583">
    <property type="entry name" value="Acetyltransf_1"/>
    <property type="match status" value="1"/>
</dbReference>
<dbReference type="CDD" id="cd02440">
    <property type="entry name" value="AdoMet_MTases"/>
    <property type="match status" value="1"/>
</dbReference>